<keyword evidence="1" id="KW-0472">Membrane</keyword>
<proteinExistence type="predicted"/>
<dbReference type="OrthoDB" id="5471551at2"/>
<dbReference type="STRING" id="206665.SAMN04488516_11616"/>
<gene>
    <name evidence="2" type="ORF">SAMN04488516_11616</name>
</gene>
<feature type="transmembrane region" description="Helical" evidence="1">
    <location>
        <begin position="20"/>
        <end position="42"/>
    </location>
</feature>
<evidence type="ECO:0000256" key="1">
    <source>
        <dbReference type="SAM" id="Phobius"/>
    </source>
</evidence>
<evidence type="ECO:0000313" key="3">
    <source>
        <dbReference type="Proteomes" id="UP000199602"/>
    </source>
</evidence>
<dbReference type="AlphaFoldDB" id="A0A1H0G2C3"/>
<keyword evidence="3" id="KW-1185">Reference proteome</keyword>
<evidence type="ECO:0000313" key="2">
    <source>
        <dbReference type="EMBL" id="SDO01036.1"/>
    </source>
</evidence>
<sequence length="68" mass="8178">MSKWDFWPFGPGYEGGFWYSVSKFALVGVFLLIIVGYLRFLFGPKGIFREDPKRYTQKKKKNEHKFRH</sequence>
<dbReference type="RefSeq" id="WP_092066422.1">
    <property type="nucleotide sequence ID" value="NZ_FNIN01000016.1"/>
</dbReference>
<dbReference type="Proteomes" id="UP000199602">
    <property type="component" value="Unassembled WGS sequence"/>
</dbReference>
<name>A0A1H0G2C3_9BACT</name>
<keyword evidence="1" id="KW-0812">Transmembrane</keyword>
<reference evidence="2 3" key="1">
    <citation type="submission" date="2016-10" db="EMBL/GenBank/DDBJ databases">
        <authorList>
            <person name="de Groot N.N."/>
        </authorList>
    </citation>
    <scope>NUCLEOTIDE SEQUENCE [LARGE SCALE GENOMIC DNA]</scope>
    <source>
        <strain evidence="2 3">DSM 15269</strain>
    </source>
</reference>
<keyword evidence="1" id="KW-1133">Transmembrane helix</keyword>
<protein>
    <submittedName>
        <fullName evidence="2">Uncharacterized protein</fullName>
    </submittedName>
</protein>
<dbReference type="EMBL" id="FNIN01000016">
    <property type="protein sequence ID" value="SDO01036.1"/>
    <property type="molecule type" value="Genomic_DNA"/>
</dbReference>
<organism evidence="2 3">
    <name type="scientific">Desulfonauticus submarinus</name>
    <dbReference type="NCBI Taxonomy" id="206665"/>
    <lineage>
        <taxon>Bacteria</taxon>
        <taxon>Pseudomonadati</taxon>
        <taxon>Thermodesulfobacteriota</taxon>
        <taxon>Desulfovibrionia</taxon>
        <taxon>Desulfovibrionales</taxon>
        <taxon>Desulfonauticaceae</taxon>
        <taxon>Desulfonauticus</taxon>
    </lineage>
</organism>
<accession>A0A1H0G2C3</accession>